<dbReference type="InterPro" id="IPR003749">
    <property type="entry name" value="ThiS/MoaD-like"/>
</dbReference>
<dbReference type="Gene3D" id="3.10.20.30">
    <property type="match status" value="1"/>
</dbReference>
<dbReference type="EMBL" id="MCHY01000011">
    <property type="protein sequence ID" value="RKD21861.1"/>
    <property type="molecule type" value="Genomic_DNA"/>
</dbReference>
<dbReference type="PANTHER" id="PTHR33359:SF1">
    <property type="entry name" value="MOLYBDOPTERIN SYNTHASE SULFUR CARRIER SUBUNIT"/>
    <property type="match status" value="1"/>
</dbReference>
<dbReference type="SUPFAM" id="SSF54285">
    <property type="entry name" value="MoaD/ThiS"/>
    <property type="match status" value="1"/>
</dbReference>
<dbReference type="InterPro" id="IPR044672">
    <property type="entry name" value="MOCS2A"/>
</dbReference>
<comment type="caution">
    <text evidence="4">The sequence shown here is derived from an EMBL/GenBank/DDBJ whole genome shotgun (WGS) entry which is preliminary data.</text>
</comment>
<comment type="similarity">
    <text evidence="2">Belongs to the MoaD family.</text>
</comment>
<proteinExistence type="inferred from homology"/>
<reference evidence="4 5" key="1">
    <citation type="submission" date="2016-08" db="EMBL/GenBank/DDBJ databases">
        <title>Novel Firmicute Genomes.</title>
        <authorList>
            <person name="Poppleton D.I."/>
            <person name="Gribaldo S."/>
        </authorList>
    </citation>
    <scope>NUCLEOTIDE SEQUENCE [LARGE SCALE GENOMIC DNA]</scope>
    <source>
        <strain evidence="4 5">RAOx-1</strain>
    </source>
</reference>
<dbReference type="PANTHER" id="PTHR33359">
    <property type="entry name" value="MOLYBDOPTERIN SYNTHASE SULFUR CARRIER SUBUNIT"/>
    <property type="match status" value="1"/>
</dbReference>
<dbReference type="InterPro" id="IPR012675">
    <property type="entry name" value="Beta-grasp_dom_sf"/>
</dbReference>
<dbReference type="Proteomes" id="UP000284219">
    <property type="component" value="Unassembled WGS sequence"/>
</dbReference>
<dbReference type="GO" id="GO:0006777">
    <property type="term" value="P:Mo-molybdopterin cofactor biosynthetic process"/>
    <property type="evidence" value="ECO:0007669"/>
    <property type="project" value="InterPro"/>
</dbReference>
<dbReference type="InterPro" id="IPR016155">
    <property type="entry name" value="Mopterin_synth/thiamin_S_b"/>
</dbReference>
<name>A0A419SEY1_9BACL</name>
<dbReference type="GO" id="GO:0000166">
    <property type="term" value="F:nucleotide binding"/>
    <property type="evidence" value="ECO:0007669"/>
    <property type="project" value="UniProtKB-KW"/>
</dbReference>
<keyword evidence="1" id="KW-0547">Nucleotide-binding</keyword>
<gene>
    <name evidence="4" type="ORF">BEP19_13675</name>
</gene>
<protein>
    <recommendedName>
        <fullName evidence="3">Molybdopterin synthase sulfur carrier subunit</fullName>
    </recommendedName>
</protein>
<dbReference type="GO" id="GO:1990133">
    <property type="term" value="C:molybdopterin adenylyltransferase complex"/>
    <property type="evidence" value="ECO:0007669"/>
    <property type="project" value="TreeGrafter"/>
</dbReference>
<evidence type="ECO:0000256" key="3">
    <source>
        <dbReference type="ARBA" id="ARBA00024247"/>
    </source>
</evidence>
<dbReference type="CDD" id="cd00754">
    <property type="entry name" value="Ubl_MoaD"/>
    <property type="match status" value="1"/>
</dbReference>
<dbReference type="UniPathway" id="UPA00344"/>
<accession>A0A419SEY1</accession>
<evidence type="ECO:0000256" key="2">
    <source>
        <dbReference type="ARBA" id="ARBA00024200"/>
    </source>
</evidence>
<evidence type="ECO:0000256" key="1">
    <source>
        <dbReference type="ARBA" id="ARBA00022741"/>
    </source>
</evidence>
<dbReference type="Pfam" id="PF02597">
    <property type="entry name" value="ThiS"/>
    <property type="match status" value="1"/>
</dbReference>
<dbReference type="AlphaFoldDB" id="A0A419SEY1"/>
<organism evidence="4 5">
    <name type="scientific">Ammoniphilus oxalaticus</name>
    <dbReference type="NCBI Taxonomy" id="66863"/>
    <lineage>
        <taxon>Bacteria</taxon>
        <taxon>Bacillati</taxon>
        <taxon>Bacillota</taxon>
        <taxon>Bacilli</taxon>
        <taxon>Bacillales</taxon>
        <taxon>Paenibacillaceae</taxon>
        <taxon>Aneurinibacillus group</taxon>
        <taxon>Ammoniphilus</taxon>
    </lineage>
</organism>
<sequence>MLFAGLSEVAGSPSVLIETDQQSLSIEQVRAILIEKYPAMEPLLKNSLAAVNQEYADGQQLVSESDEVAFIPPVSGG</sequence>
<evidence type="ECO:0000313" key="5">
    <source>
        <dbReference type="Proteomes" id="UP000284219"/>
    </source>
</evidence>
<evidence type="ECO:0000313" key="4">
    <source>
        <dbReference type="EMBL" id="RKD21861.1"/>
    </source>
</evidence>
<keyword evidence="5" id="KW-1185">Reference proteome</keyword>